<evidence type="ECO:0008006" key="3">
    <source>
        <dbReference type="Google" id="ProtNLM"/>
    </source>
</evidence>
<proteinExistence type="predicted"/>
<keyword evidence="1" id="KW-0812">Transmembrane</keyword>
<dbReference type="EMBL" id="DSTT01000001">
    <property type="protein sequence ID" value="HFK23088.1"/>
    <property type="molecule type" value="Genomic_DNA"/>
</dbReference>
<evidence type="ECO:0000256" key="1">
    <source>
        <dbReference type="SAM" id="Phobius"/>
    </source>
</evidence>
<dbReference type="PANTHER" id="PTHR35867">
    <property type="entry name" value="PROTEIN RSEC"/>
    <property type="match status" value="1"/>
</dbReference>
<feature type="transmembrane region" description="Helical" evidence="1">
    <location>
        <begin position="85"/>
        <end position="110"/>
    </location>
</feature>
<accession>A0A7C3J587</accession>
<sequence>MTKGVKSIIYQNIMEEKIFGEVFDIKDGKIFVKINLPSACSSCSHSEECSIFSKDQNKVVESENISGEKVEKGDTVELMIEQKKILLLSIIFYIIPTILILIFSLIGYSLKKGEGIVAIFGFLGFLISLIIIYIFNKRKKDQFNHKIVRVLK</sequence>
<dbReference type="PIRSF" id="PIRSF004923">
    <property type="entry name" value="RseC"/>
    <property type="match status" value="1"/>
</dbReference>
<dbReference type="InterPro" id="IPR007359">
    <property type="entry name" value="SigmaE_reg_RseC_MucC"/>
</dbReference>
<protein>
    <recommendedName>
        <fullName evidence="3">SoxR reducing system RseC family protein</fullName>
    </recommendedName>
</protein>
<gene>
    <name evidence="2" type="ORF">ENS15_00325</name>
</gene>
<feature type="transmembrane region" description="Helical" evidence="1">
    <location>
        <begin position="116"/>
        <end position="136"/>
    </location>
</feature>
<evidence type="ECO:0000313" key="2">
    <source>
        <dbReference type="EMBL" id="HFK23088.1"/>
    </source>
</evidence>
<dbReference type="Pfam" id="PF04246">
    <property type="entry name" value="RseC_MucC"/>
    <property type="match status" value="1"/>
</dbReference>
<reference evidence="2" key="1">
    <citation type="journal article" date="2020" name="mSystems">
        <title>Genome- and Community-Level Interaction Insights into Carbon Utilization and Element Cycling Functions of Hydrothermarchaeota in Hydrothermal Sediment.</title>
        <authorList>
            <person name="Zhou Z."/>
            <person name="Liu Y."/>
            <person name="Xu W."/>
            <person name="Pan J."/>
            <person name="Luo Z.H."/>
            <person name="Li M."/>
        </authorList>
    </citation>
    <scope>NUCLEOTIDE SEQUENCE [LARGE SCALE GENOMIC DNA]</scope>
    <source>
        <strain evidence="2">SpSt-464</strain>
    </source>
</reference>
<keyword evidence="1" id="KW-0472">Membrane</keyword>
<dbReference type="InterPro" id="IPR026268">
    <property type="entry name" value="RseC"/>
</dbReference>
<name>A0A7C3J587_UNCW3</name>
<comment type="caution">
    <text evidence="2">The sequence shown here is derived from an EMBL/GenBank/DDBJ whole genome shotgun (WGS) entry which is preliminary data.</text>
</comment>
<dbReference type="PANTHER" id="PTHR35867:SF1">
    <property type="entry name" value="PROTEIN RSEC"/>
    <property type="match status" value="1"/>
</dbReference>
<organism evidence="2">
    <name type="scientific">candidate division WOR-3 bacterium</name>
    <dbReference type="NCBI Taxonomy" id="2052148"/>
    <lineage>
        <taxon>Bacteria</taxon>
        <taxon>Bacteria division WOR-3</taxon>
    </lineage>
</organism>
<keyword evidence="1" id="KW-1133">Transmembrane helix</keyword>
<dbReference type="AlphaFoldDB" id="A0A7C3J587"/>